<gene>
    <name evidence="9" type="ORF">SteCoe_21589</name>
</gene>
<keyword evidence="2 7" id="KW-0853">WD repeat</keyword>
<feature type="repeat" description="WD" evidence="7">
    <location>
        <begin position="279"/>
        <end position="304"/>
    </location>
</feature>
<feature type="repeat" description="WD" evidence="7">
    <location>
        <begin position="314"/>
        <end position="347"/>
    </location>
</feature>
<feature type="repeat" description="WD" evidence="7">
    <location>
        <begin position="358"/>
        <end position="399"/>
    </location>
</feature>
<dbReference type="PRINTS" id="PR00320">
    <property type="entry name" value="GPROTEINBRPT"/>
</dbReference>
<keyword evidence="10" id="KW-1185">Reference proteome</keyword>
<feature type="repeat" description="WD" evidence="7">
    <location>
        <begin position="442"/>
        <end position="483"/>
    </location>
</feature>
<dbReference type="PANTHER" id="PTHR19879">
    <property type="entry name" value="TRANSCRIPTION INITIATION FACTOR TFIID"/>
    <property type="match status" value="1"/>
</dbReference>
<dbReference type="EMBL" id="MPUH01000515">
    <property type="protein sequence ID" value="OMJ78566.1"/>
    <property type="molecule type" value="Genomic_DNA"/>
</dbReference>
<evidence type="ECO:0000313" key="10">
    <source>
        <dbReference type="Proteomes" id="UP000187209"/>
    </source>
</evidence>
<dbReference type="AlphaFoldDB" id="A0A1R2BPB7"/>
<evidence type="ECO:0000256" key="1">
    <source>
        <dbReference type="ARBA" id="ARBA00004123"/>
    </source>
</evidence>
<dbReference type="InterPro" id="IPR037264">
    <property type="entry name" value="TFIID_NTD2_sf"/>
</dbReference>
<reference evidence="9 10" key="1">
    <citation type="submission" date="2016-11" db="EMBL/GenBank/DDBJ databases">
        <title>The macronuclear genome of Stentor coeruleus: a giant cell with tiny introns.</title>
        <authorList>
            <person name="Slabodnick M."/>
            <person name="Ruby J.G."/>
            <person name="Reiff S.B."/>
            <person name="Swart E.C."/>
            <person name="Gosai S."/>
            <person name="Prabakaran S."/>
            <person name="Witkowska E."/>
            <person name="Larue G.E."/>
            <person name="Fisher S."/>
            <person name="Freeman R.M."/>
            <person name="Gunawardena J."/>
            <person name="Chu W."/>
            <person name="Stover N.A."/>
            <person name="Gregory B.D."/>
            <person name="Nowacki M."/>
            <person name="Derisi J."/>
            <person name="Roy S.W."/>
            <person name="Marshall W.F."/>
            <person name="Sood P."/>
        </authorList>
    </citation>
    <scope>NUCLEOTIDE SEQUENCE [LARGE SCALE GENOMIC DNA]</scope>
    <source>
        <strain evidence="9">WM001</strain>
    </source>
</reference>
<organism evidence="9 10">
    <name type="scientific">Stentor coeruleus</name>
    <dbReference type="NCBI Taxonomy" id="5963"/>
    <lineage>
        <taxon>Eukaryota</taxon>
        <taxon>Sar</taxon>
        <taxon>Alveolata</taxon>
        <taxon>Ciliophora</taxon>
        <taxon>Postciliodesmatophora</taxon>
        <taxon>Heterotrichea</taxon>
        <taxon>Heterotrichida</taxon>
        <taxon>Stentoridae</taxon>
        <taxon>Stentor</taxon>
    </lineage>
</organism>
<dbReference type="InterPro" id="IPR019775">
    <property type="entry name" value="WD40_repeat_CS"/>
</dbReference>
<evidence type="ECO:0000256" key="4">
    <source>
        <dbReference type="ARBA" id="ARBA00023015"/>
    </source>
</evidence>
<evidence type="ECO:0000313" key="9">
    <source>
        <dbReference type="EMBL" id="OMJ78566.1"/>
    </source>
</evidence>
<dbReference type="Gene3D" id="1.25.40.500">
    <property type="entry name" value="TFIID subunit TAF5, NTD2 domain"/>
    <property type="match status" value="1"/>
</dbReference>
<accession>A0A1R2BPB7</accession>
<keyword evidence="4" id="KW-0805">Transcription regulation</keyword>
<evidence type="ECO:0000256" key="2">
    <source>
        <dbReference type="ARBA" id="ARBA00022574"/>
    </source>
</evidence>
<dbReference type="InterPro" id="IPR036322">
    <property type="entry name" value="WD40_repeat_dom_sf"/>
</dbReference>
<keyword evidence="3" id="KW-0677">Repeat</keyword>
<evidence type="ECO:0000256" key="3">
    <source>
        <dbReference type="ARBA" id="ARBA00022737"/>
    </source>
</evidence>
<dbReference type="Pfam" id="PF00400">
    <property type="entry name" value="WD40"/>
    <property type="match status" value="5"/>
</dbReference>
<dbReference type="PROSITE" id="PS50294">
    <property type="entry name" value="WD_REPEATS_REGION"/>
    <property type="match status" value="4"/>
</dbReference>
<dbReference type="PROSITE" id="PS00678">
    <property type="entry name" value="WD_REPEATS_1"/>
    <property type="match status" value="2"/>
</dbReference>
<dbReference type="InterPro" id="IPR020472">
    <property type="entry name" value="WD40_PAC1"/>
</dbReference>
<evidence type="ECO:0000259" key="8">
    <source>
        <dbReference type="Pfam" id="PF04494"/>
    </source>
</evidence>
<dbReference type="GO" id="GO:0006367">
    <property type="term" value="P:transcription initiation at RNA polymerase II promoter"/>
    <property type="evidence" value="ECO:0007669"/>
    <property type="project" value="TreeGrafter"/>
</dbReference>
<evidence type="ECO:0000256" key="6">
    <source>
        <dbReference type="ARBA" id="ARBA00023242"/>
    </source>
</evidence>
<feature type="repeat" description="WD" evidence="7">
    <location>
        <begin position="400"/>
        <end position="441"/>
    </location>
</feature>
<dbReference type="InterPro" id="IPR015943">
    <property type="entry name" value="WD40/YVTN_repeat-like_dom_sf"/>
</dbReference>
<dbReference type="Gene3D" id="2.130.10.10">
    <property type="entry name" value="YVTN repeat-like/Quinoprotein amine dehydrogenase"/>
    <property type="match status" value="2"/>
</dbReference>
<comment type="subcellular location">
    <subcellularLocation>
        <location evidence="1">Nucleus</location>
    </subcellularLocation>
</comment>
<dbReference type="PANTHER" id="PTHR19879:SF1">
    <property type="entry name" value="CANNONBALL-RELATED"/>
    <property type="match status" value="1"/>
</dbReference>
<name>A0A1R2BPB7_9CILI</name>
<dbReference type="InterPro" id="IPR007582">
    <property type="entry name" value="TFIID_NTD2"/>
</dbReference>
<dbReference type="OrthoDB" id="313415at2759"/>
<keyword evidence="6" id="KW-0539">Nucleus</keyword>
<dbReference type="CDD" id="cd08044">
    <property type="entry name" value="TAF5_NTD2"/>
    <property type="match status" value="1"/>
</dbReference>
<dbReference type="GO" id="GO:0005669">
    <property type="term" value="C:transcription factor TFIID complex"/>
    <property type="evidence" value="ECO:0007669"/>
    <property type="project" value="TreeGrafter"/>
</dbReference>
<dbReference type="GO" id="GO:0016251">
    <property type="term" value="F:RNA polymerase II general transcription initiation factor activity"/>
    <property type="evidence" value="ECO:0007669"/>
    <property type="project" value="TreeGrafter"/>
</dbReference>
<dbReference type="InterPro" id="IPR001680">
    <property type="entry name" value="WD40_rpt"/>
</dbReference>
<evidence type="ECO:0000256" key="7">
    <source>
        <dbReference type="PROSITE-ProRule" id="PRU00221"/>
    </source>
</evidence>
<dbReference type="Proteomes" id="UP000187209">
    <property type="component" value="Unassembled WGS sequence"/>
</dbReference>
<evidence type="ECO:0000256" key="5">
    <source>
        <dbReference type="ARBA" id="ARBA00023163"/>
    </source>
</evidence>
<keyword evidence="5" id="KW-0804">Transcription</keyword>
<protein>
    <recommendedName>
        <fullName evidence="8">TFIID subunit TAF5 NTD2 domain-containing protein</fullName>
    </recommendedName>
</protein>
<dbReference type="SMART" id="SM00320">
    <property type="entry name" value="WD40"/>
    <property type="match status" value="5"/>
</dbReference>
<dbReference type="SUPFAM" id="SSF50978">
    <property type="entry name" value="WD40 repeat-like"/>
    <property type="match status" value="1"/>
</dbReference>
<dbReference type="PROSITE" id="PS50082">
    <property type="entry name" value="WD_REPEATS_2"/>
    <property type="match status" value="5"/>
</dbReference>
<dbReference type="SUPFAM" id="SSF160897">
    <property type="entry name" value="Taf5 N-terminal domain-like"/>
    <property type="match status" value="1"/>
</dbReference>
<dbReference type="Pfam" id="PF04494">
    <property type="entry name" value="TFIID_NTD2"/>
    <property type="match status" value="1"/>
</dbReference>
<comment type="caution">
    <text evidence="9">The sequence shown here is derived from an EMBL/GenBank/DDBJ whole genome shotgun (WGS) entry which is preliminary data.</text>
</comment>
<dbReference type="CDD" id="cd00200">
    <property type="entry name" value="WD40"/>
    <property type="match status" value="1"/>
</dbReference>
<proteinExistence type="predicted"/>
<sequence>MEAEKVIFSYIRTRGLRNTEQALKTELISNKVEVPSNLTLDKCESVFSSIVLPLTDPFLYDTYHNCFSLYKSWADSSLSLYKNDLLKFSSPIFIYMYLELLSNNRTSHAQDFFTSFSSCLSKYDYSILSSIKTPNDLDSDFIKRHYYQGLEDNSTKYLVAVRKSSLLLLMSFIEEKQLSGLVKIINEHIEVCIYLEGSKDYPVLIPDPEVYKNRSFLSLNVQIEEDKRREVKVPLPALSLKYLSTKSFENDDKIDLVKGLPYIICHNIKTGGVSSSSCTCIDISEDGSLIVAGFEDSVIRVWNLCNVTKNYYNLIGHSSGILSLSLSPCPEKALLISSSDDGEIRLWILQTQLCLCLFNFHNMPVWCVKFSPTGHYFSSGGQDAAVCLWSLEYTNPIKLLVGHVADIFALQFHPKGTFLASGGKDRVIRLWDTSTGECVRVFCGHKAPVLCIFISRLGKNIFSGDEDGVIQNWDINEKEMVWEICASSTITGIGISQENTLVACVLENSSVLLAGVAGDVIKICKAKSLNMFTCLFTNKNLLCVAGSYK</sequence>
<feature type="domain" description="TFIID subunit TAF5 NTD2" evidence="8">
    <location>
        <begin position="61"/>
        <end position="189"/>
    </location>
</feature>